<dbReference type="OrthoDB" id="26670at2"/>
<organism evidence="1 2">
    <name type="scientific">Nodularia spumigena CENA596</name>
    <dbReference type="NCBI Taxonomy" id="1819295"/>
    <lineage>
        <taxon>Bacteria</taxon>
        <taxon>Bacillati</taxon>
        <taxon>Cyanobacteriota</taxon>
        <taxon>Cyanophyceae</taxon>
        <taxon>Nostocales</taxon>
        <taxon>Nodulariaceae</taxon>
        <taxon>Nodularia</taxon>
    </lineage>
</organism>
<evidence type="ECO:0000313" key="1">
    <source>
        <dbReference type="EMBL" id="KZL49907.1"/>
    </source>
</evidence>
<dbReference type="EMBL" id="LWAJ01000125">
    <property type="protein sequence ID" value="KZL49907.1"/>
    <property type="molecule type" value="Genomic_DNA"/>
</dbReference>
<dbReference type="AlphaFoldDB" id="A0A166JMV1"/>
<protein>
    <submittedName>
        <fullName evidence="1">Uncharacterized protein</fullName>
    </submittedName>
</protein>
<gene>
    <name evidence="1" type="ORF">A2T98_10325</name>
</gene>
<proteinExistence type="predicted"/>
<dbReference type="RefSeq" id="WP_063872695.1">
    <property type="nucleotide sequence ID" value="NZ_CAWMRI010000125.1"/>
</dbReference>
<name>A0A166JMV1_NODSP</name>
<dbReference type="Proteomes" id="UP000076555">
    <property type="component" value="Unassembled WGS sequence"/>
</dbReference>
<comment type="caution">
    <text evidence="1">The sequence shown here is derived from an EMBL/GenBank/DDBJ whole genome shotgun (WGS) entry which is preliminary data.</text>
</comment>
<evidence type="ECO:0000313" key="2">
    <source>
        <dbReference type="Proteomes" id="UP000076555"/>
    </source>
</evidence>
<accession>A0A166JMV1</accession>
<reference evidence="1 2" key="1">
    <citation type="submission" date="2016-04" db="EMBL/GenBank/DDBJ databases">
        <title>Draft Genome Assembly of the Bloom-forming Cyanobacterium Nodularia spumigena Strain CENA596 in Shrimp Production Ponds.</title>
        <authorList>
            <person name="Popin R.V."/>
            <person name="Rigonato J."/>
            <person name="Abreu V.A."/>
            <person name="Andreote A.P."/>
            <person name="Silveira S.B."/>
            <person name="Odebrecht C."/>
            <person name="Fiore M.F."/>
        </authorList>
    </citation>
    <scope>NUCLEOTIDE SEQUENCE [LARGE SCALE GENOMIC DNA]</scope>
    <source>
        <strain evidence="1 2">CENA596</strain>
    </source>
</reference>
<sequence>MQSMRVKSHVGNDGMVHIYLPEIKDTDVELIIIYQPVQKLKKRQWSAEFLSTYGSWQGEPLERAPQEEPTEKEQFF</sequence>